<dbReference type="Proteomes" id="UP000518266">
    <property type="component" value="Unassembled WGS sequence"/>
</dbReference>
<dbReference type="AlphaFoldDB" id="A0A7J5XW11"/>
<dbReference type="EMBL" id="JAAKFY010000020">
    <property type="protein sequence ID" value="KAF3841295.1"/>
    <property type="molecule type" value="Genomic_DNA"/>
</dbReference>
<protein>
    <submittedName>
        <fullName evidence="1">Uncharacterized protein</fullName>
    </submittedName>
</protein>
<proteinExistence type="predicted"/>
<gene>
    <name evidence="1" type="ORF">F7725_007157</name>
</gene>
<reference evidence="1 2" key="1">
    <citation type="submission" date="2020-03" db="EMBL/GenBank/DDBJ databases">
        <title>Dissostichus mawsoni Genome sequencing and assembly.</title>
        <authorList>
            <person name="Park H."/>
        </authorList>
    </citation>
    <scope>NUCLEOTIDE SEQUENCE [LARGE SCALE GENOMIC DNA]</scope>
    <source>
        <strain evidence="1">DM0001</strain>
        <tissue evidence="1">Muscle</tissue>
    </source>
</reference>
<sequence>MSGGRCHREQGYLVQGGSLPVSFASLQYLSFRMNAAALGCLCLVKTPFLLPTTRSAKFQMSSPITYCFLFWSNTSWQLCRTTFWYSSVNIMGGS</sequence>
<evidence type="ECO:0000313" key="1">
    <source>
        <dbReference type="EMBL" id="KAF3841295.1"/>
    </source>
</evidence>
<accession>A0A7J5XW11</accession>
<keyword evidence="2" id="KW-1185">Reference proteome</keyword>
<evidence type="ECO:0000313" key="2">
    <source>
        <dbReference type="Proteomes" id="UP000518266"/>
    </source>
</evidence>
<name>A0A7J5XW11_DISMA</name>
<comment type="caution">
    <text evidence="1">The sequence shown here is derived from an EMBL/GenBank/DDBJ whole genome shotgun (WGS) entry which is preliminary data.</text>
</comment>
<organism evidence="1 2">
    <name type="scientific">Dissostichus mawsoni</name>
    <name type="common">Antarctic cod</name>
    <dbReference type="NCBI Taxonomy" id="36200"/>
    <lineage>
        <taxon>Eukaryota</taxon>
        <taxon>Metazoa</taxon>
        <taxon>Chordata</taxon>
        <taxon>Craniata</taxon>
        <taxon>Vertebrata</taxon>
        <taxon>Euteleostomi</taxon>
        <taxon>Actinopterygii</taxon>
        <taxon>Neopterygii</taxon>
        <taxon>Teleostei</taxon>
        <taxon>Neoteleostei</taxon>
        <taxon>Acanthomorphata</taxon>
        <taxon>Eupercaria</taxon>
        <taxon>Perciformes</taxon>
        <taxon>Notothenioidei</taxon>
        <taxon>Nototheniidae</taxon>
        <taxon>Dissostichus</taxon>
    </lineage>
</organism>
<dbReference type="OrthoDB" id="10529637at2759"/>